<evidence type="ECO:0000313" key="2">
    <source>
        <dbReference type="Ensembl" id="ENSOSIP00000041816.1"/>
    </source>
</evidence>
<dbReference type="GO" id="GO:0008168">
    <property type="term" value="F:methyltransferase activity"/>
    <property type="evidence" value="ECO:0007669"/>
    <property type="project" value="InterPro"/>
</dbReference>
<feature type="domain" description="Alkylated DNA repair protein AlkB homologue 8 N-terminal" evidence="1">
    <location>
        <begin position="9"/>
        <end position="35"/>
    </location>
</feature>
<proteinExistence type="predicted"/>
<dbReference type="InterPro" id="IPR012677">
    <property type="entry name" value="Nucleotide-bd_a/b_plait_sf"/>
</dbReference>
<protein>
    <submittedName>
        <fullName evidence="2">AlkB homolog 8, tRNA methyltransferase</fullName>
    </submittedName>
</protein>
<dbReference type="Pfam" id="PF09004">
    <property type="entry name" value="ALKBH8_N"/>
    <property type="match status" value="1"/>
</dbReference>
<evidence type="ECO:0000313" key="3">
    <source>
        <dbReference type="Proteomes" id="UP000694383"/>
    </source>
</evidence>
<sequence>MKSDLSTESRKSKEEKKVLRKQLKASHTLLKHEGVCTTPQPTKSLVIANGGLGNGVSREELTAALQEMGEVEKLLMPPHKPYAFVTFRYTQHPSQRKHAPLPANQVFFHVSKVKGVHFLTITVVINNIYSIDANNLKDLFSII</sequence>
<name>A0A8C8DZX1_9TELE</name>
<reference evidence="2" key="2">
    <citation type="submission" date="2025-09" db="UniProtKB">
        <authorList>
            <consortium name="Ensembl"/>
        </authorList>
    </citation>
    <scope>IDENTIFICATION</scope>
</reference>
<dbReference type="GeneTree" id="ENSGT00940000158563"/>
<dbReference type="GO" id="GO:0016706">
    <property type="term" value="F:2-oxoglutarate-dependent dioxygenase activity"/>
    <property type="evidence" value="ECO:0007669"/>
    <property type="project" value="InterPro"/>
</dbReference>
<organism evidence="2 3">
    <name type="scientific">Oryzias sinensis</name>
    <name type="common">Chinese medaka</name>
    <dbReference type="NCBI Taxonomy" id="183150"/>
    <lineage>
        <taxon>Eukaryota</taxon>
        <taxon>Metazoa</taxon>
        <taxon>Chordata</taxon>
        <taxon>Craniata</taxon>
        <taxon>Vertebrata</taxon>
        <taxon>Euteleostomi</taxon>
        <taxon>Actinopterygii</taxon>
        <taxon>Neopterygii</taxon>
        <taxon>Teleostei</taxon>
        <taxon>Neoteleostei</taxon>
        <taxon>Acanthomorphata</taxon>
        <taxon>Ovalentaria</taxon>
        <taxon>Atherinomorphae</taxon>
        <taxon>Beloniformes</taxon>
        <taxon>Adrianichthyidae</taxon>
        <taxon>Oryziinae</taxon>
        <taxon>Oryzias</taxon>
    </lineage>
</organism>
<reference evidence="2" key="1">
    <citation type="submission" date="2025-08" db="UniProtKB">
        <authorList>
            <consortium name="Ensembl"/>
        </authorList>
    </citation>
    <scope>IDENTIFICATION</scope>
</reference>
<dbReference type="Proteomes" id="UP000694383">
    <property type="component" value="Unplaced"/>
</dbReference>
<dbReference type="Gene3D" id="3.30.70.330">
    <property type="match status" value="1"/>
</dbReference>
<keyword evidence="3" id="KW-1185">Reference proteome</keyword>
<dbReference type="InterPro" id="IPR035979">
    <property type="entry name" value="RBD_domain_sf"/>
</dbReference>
<dbReference type="InterPro" id="IPR015095">
    <property type="entry name" value="AlkB_hom8_N"/>
</dbReference>
<dbReference type="SUPFAM" id="SSF54928">
    <property type="entry name" value="RNA-binding domain, RBD"/>
    <property type="match status" value="1"/>
</dbReference>
<dbReference type="GO" id="GO:0003676">
    <property type="term" value="F:nucleic acid binding"/>
    <property type="evidence" value="ECO:0007669"/>
    <property type="project" value="InterPro"/>
</dbReference>
<dbReference type="AlphaFoldDB" id="A0A8C8DZX1"/>
<accession>A0A8C8DZX1</accession>
<dbReference type="Ensembl" id="ENSOSIT00000044037.1">
    <property type="protein sequence ID" value="ENSOSIP00000041816.1"/>
    <property type="gene ID" value="ENSOSIG00000020260.1"/>
</dbReference>
<evidence type="ECO:0000259" key="1">
    <source>
        <dbReference type="Pfam" id="PF09004"/>
    </source>
</evidence>